<dbReference type="InParanoid" id="A0A1S3J5Y0"/>
<evidence type="ECO:0000313" key="12">
    <source>
        <dbReference type="RefSeq" id="XP_013405800.1"/>
    </source>
</evidence>
<dbReference type="InterPro" id="IPR016197">
    <property type="entry name" value="Chromo-like_dom_sf"/>
</dbReference>
<proteinExistence type="predicted"/>
<sequence length="1225" mass="137647">MASKEQDTSSEGIKAGDMPNPSERSSRKRTSSTSSRKSSITTPPSSRRNSLSTPKSPGSRKSTPTPSKSGGTPDSNKKPPNRAGITWKPGEKLEAKDFLQKWYPAKIVEIDQKEEEVLIHFEGWNSRFDEWLEMTSERLRPITRHSERKDKPVQKVKKAKYKISDVVLAKWSDCRMYPAKVTDVLHDNMYEVMYYDGIRKVIQNINIRPLPPEMQDQEFHIVPPEATVVNPLMPTLSKEDRRLLKKKERRDFTNSPGFKKKLKQHGHHESTEPKERKSTETKEKEGKTGKTAVKQKDQASVKKTVKVEDKVSQKREKPDKITQRLKKEEKQKRREKRREERLRVKKEALKAKGRKTDYAKFLKRKKLLIGGTFQAKRKFQDVQKMRKKKLKEEHLKRQKKEKVVSSDEDIDSDGNNVEPSSLEQNTPPLSPQSRRMNSAVIAKKKAKQAVTPSPPTKNTPPETPKYPEGKVKRKGLGEQKKIRRKRRIDSSPDSAGKKKKLKFYAEVLVPATDPAPKEFVVKKDHNQYKCIFTDCDKSYRKQSLLDYHLKYYHTEDGTPIQPPPPRQRKKTISMCSNESEVSILSDLPLSELVSKPAKKKRMSSAESERKRHLSAMSTDSRATVEYQDDTACLDTAEAGSVHSFTADQDGFKSTEDTMDMLDMEDGQEGPEELSDEVVNCICMLNEENGLMIQCECCMCWQHADCLNVTADTLPSKYVCSICQNPVGVRESARFIWDQDMFKTGQLARFACNSLVDTGRKSPFMLATNNLLGDMHNINLVLKGLKQKIKLLNSKDDPDLDLWARELERRREIEKERMEEELRLEEETGHLEEEEEYPEEGNISHRFIQGSEELPGPLHSGMPPNDLQNGGVDLTGEKVHRSESVDKEVSVPEKTSDLASGKHQVGNEGSAEQVSLKERETEDLAIKPKPSDPQGGKSTLPLPRSARNNSSLDSNEEIDVIGLSPTQKTFPSVPSSTSVLSEVDQLSNAGQSQQTEETSSSDKASDGVSKVVDNSTAIQAKAADSEGAAKEKLPTVGSTSQDQSVSAVTKTVPSKSDVISVSASSLPTPQAGLGEYKLSPVPSRVKLVGSSVWTPVAKNLTTLDKPQENNRNQQEKSPPAETGPPAEQEAPSGGNQKSSDTSIDLDVEEDRHLVAEQRLREHIHQLQDQLEKKLDSVEQQVDFLEAEIIGGSSSQDDPLEDVAQLKKSLHSILFDLSKVKRMALYH</sequence>
<feature type="region of interest" description="Disordered" evidence="9">
    <location>
        <begin position="818"/>
        <end position="1076"/>
    </location>
</feature>
<dbReference type="PANTHER" id="PTHR15856:SF51">
    <property type="entry name" value="MBD-R2"/>
    <property type="match status" value="1"/>
</dbReference>
<evidence type="ECO:0000259" key="10">
    <source>
        <dbReference type="PROSITE" id="PS50157"/>
    </source>
</evidence>
<feature type="coiled-coil region" evidence="8">
    <location>
        <begin position="1155"/>
        <end position="1186"/>
    </location>
</feature>
<feature type="compositionally biased region" description="Basic and acidic residues" evidence="9">
    <location>
        <begin position="465"/>
        <end position="480"/>
    </location>
</feature>
<dbReference type="Pfam" id="PF11717">
    <property type="entry name" value="Tudor-knot"/>
    <property type="match status" value="1"/>
</dbReference>
<feature type="compositionally biased region" description="Basic and acidic residues" evidence="9">
    <location>
        <begin position="378"/>
        <end position="405"/>
    </location>
</feature>
<feature type="compositionally biased region" description="Polar residues" evidence="9">
    <location>
        <begin position="51"/>
        <end position="74"/>
    </location>
</feature>
<feature type="compositionally biased region" description="Low complexity" evidence="9">
    <location>
        <begin position="31"/>
        <end position="50"/>
    </location>
</feature>
<protein>
    <submittedName>
        <fullName evidence="12">PHD finger protein 20-like protein 1 isoform X1</fullName>
    </submittedName>
</protein>
<dbReference type="SUPFAM" id="SSF63748">
    <property type="entry name" value="Tudor/PWWP/MBT"/>
    <property type="match status" value="1"/>
</dbReference>
<evidence type="ECO:0000256" key="7">
    <source>
        <dbReference type="PROSITE-ProRule" id="PRU00042"/>
    </source>
</evidence>
<dbReference type="InterPro" id="IPR025995">
    <property type="entry name" value="Tudor-knot"/>
</dbReference>
<feature type="region of interest" description="Disordered" evidence="9">
    <location>
        <begin position="595"/>
        <end position="622"/>
    </location>
</feature>
<organism evidence="11 12">
    <name type="scientific">Lingula anatina</name>
    <name type="common">Brachiopod</name>
    <name type="synonym">Lingula unguis</name>
    <dbReference type="NCBI Taxonomy" id="7574"/>
    <lineage>
        <taxon>Eukaryota</taxon>
        <taxon>Metazoa</taxon>
        <taxon>Spiralia</taxon>
        <taxon>Lophotrochozoa</taxon>
        <taxon>Brachiopoda</taxon>
        <taxon>Linguliformea</taxon>
        <taxon>Lingulata</taxon>
        <taxon>Lingulida</taxon>
        <taxon>Linguloidea</taxon>
        <taxon>Lingulidae</taxon>
        <taxon>Lingula</taxon>
    </lineage>
</organism>
<dbReference type="RefSeq" id="XP_013405800.1">
    <property type="nucleotide sequence ID" value="XM_013550346.2"/>
</dbReference>
<evidence type="ECO:0000313" key="11">
    <source>
        <dbReference type="Proteomes" id="UP000085678"/>
    </source>
</evidence>
<dbReference type="Proteomes" id="UP000085678">
    <property type="component" value="Unplaced"/>
</dbReference>
<dbReference type="PROSITE" id="PS50157">
    <property type="entry name" value="ZINC_FINGER_C2H2_2"/>
    <property type="match status" value="1"/>
</dbReference>
<dbReference type="GeneID" id="106170478"/>
<dbReference type="SMART" id="SM00561">
    <property type="entry name" value="MBT"/>
    <property type="match status" value="1"/>
</dbReference>
<dbReference type="InterPro" id="IPR019786">
    <property type="entry name" value="Zinc_finger_PHD-type_CS"/>
</dbReference>
<dbReference type="SUPFAM" id="SSF57903">
    <property type="entry name" value="FYVE/PHD zinc finger"/>
    <property type="match status" value="1"/>
</dbReference>
<dbReference type="CDD" id="cd20386">
    <property type="entry name" value="Tudor_PHF20-like"/>
    <property type="match status" value="1"/>
</dbReference>
<keyword evidence="5" id="KW-0862">Zinc</keyword>
<reference evidence="12" key="1">
    <citation type="submission" date="2025-08" db="UniProtKB">
        <authorList>
            <consortium name="RefSeq"/>
        </authorList>
    </citation>
    <scope>IDENTIFICATION</scope>
    <source>
        <tissue evidence="12">Gonads</tissue>
    </source>
</reference>
<dbReference type="Gene3D" id="3.30.40.10">
    <property type="entry name" value="Zinc/RING finger domain, C3HC4 (zinc finger)"/>
    <property type="match status" value="1"/>
</dbReference>
<keyword evidence="2" id="KW-0479">Metal-binding</keyword>
<comment type="subcellular location">
    <subcellularLocation>
        <location evidence="1">Nucleus</location>
    </subcellularLocation>
</comment>
<keyword evidence="11" id="KW-1185">Reference proteome</keyword>
<evidence type="ECO:0000256" key="1">
    <source>
        <dbReference type="ARBA" id="ARBA00004123"/>
    </source>
</evidence>
<evidence type="ECO:0000256" key="3">
    <source>
        <dbReference type="ARBA" id="ARBA00022737"/>
    </source>
</evidence>
<feature type="region of interest" description="Disordered" evidence="9">
    <location>
        <begin position="375"/>
        <end position="496"/>
    </location>
</feature>
<dbReference type="GO" id="GO:0044545">
    <property type="term" value="C:NSL complex"/>
    <property type="evidence" value="ECO:0007669"/>
    <property type="project" value="TreeGrafter"/>
</dbReference>
<feature type="compositionally biased region" description="Polar residues" evidence="9">
    <location>
        <begin position="1098"/>
        <end position="1115"/>
    </location>
</feature>
<feature type="compositionally biased region" description="Polar residues" evidence="9">
    <location>
        <begin position="963"/>
        <end position="989"/>
    </location>
</feature>
<feature type="compositionally biased region" description="Low complexity" evidence="9">
    <location>
        <begin position="1053"/>
        <end position="1064"/>
    </location>
</feature>
<keyword evidence="3" id="KW-0677">Repeat</keyword>
<dbReference type="PROSITE" id="PS01359">
    <property type="entry name" value="ZF_PHD_1"/>
    <property type="match status" value="1"/>
</dbReference>
<name>A0A1S3J5Y0_LINAN</name>
<dbReference type="PROSITE" id="PS00028">
    <property type="entry name" value="ZINC_FINGER_C2H2_1"/>
    <property type="match status" value="1"/>
</dbReference>
<evidence type="ECO:0000256" key="9">
    <source>
        <dbReference type="SAM" id="MobiDB-lite"/>
    </source>
</evidence>
<dbReference type="SMART" id="SM00333">
    <property type="entry name" value="TUDOR"/>
    <property type="match status" value="2"/>
</dbReference>
<dbReference type="InterPro" id="IPR013083">
    <property type="entry name" value="Znf_RING/FYVE/PHD"/>
</dbReference>
<dbReference type="InterPro" id="IPR001965">
    <property type="entry name" value="Znf_PHD"/>
</dbReference>
<feature type="compositionally biased region" description="Basic and acidic residues" evidence="9">
    <location>
        <begin position="267"/>
        <end position="355"/>
    </location>
</feature>
<evidence type="ECO:0000256" key="6">
    <source>
        <dbReference type="ARBA" id="ARBA00023242"/>
    </source>
</evidence>
<dbReference type="Gene3D" id="2.30.30.140">
    <property type="match status" value="2"/>
</dbReference>
<dbReference type="CDD" id="cd20104">
    <property type="entry name" value="MBT_PHF20L1-like"/>
    <property type="match status" value="1"/>
</dbReference>
<dbReference type="SUPFAM" id="SSF54160">
    <property type="entry name" value="Chromo domain-like"/>
    <property type="match status" value="1"/>
</dbReference>
<dbReference type="SMART" id="SM00249">
    <property type="entry name" value="PHD"/>
    <property type="match status" value="1"/>
</dbReference>
<feature type="region of interest" description="Disordered" evidence="9">
    <location>
        <begin position="1"/>
        <end position="89"/>
    </location>
</feature>
<dbReference type="AlphaFoldDB" id="A0A1S3J5Y0"/>
<feature type="compositionally biased region" description="Pro residues" evidence="9">
    <location>
        <begin position="452"/>
        <end position="464"/>
    </location>
</feature>
<feature type="compositionally biased region" description="Basic and acidic residues" evidence="9">
    <location>
        <begin position="874"/>
        <end position="895"/>
    </location>
</feature>
<keyword evidence="8" id="KW-0175">Coiled coil</keyword>
<feature type="compositionally biased region" description="Polar residues" evidence="9">
    <location>
        <begin position="1132"/>
        <end position="1141"/>
    </location>
</feature>
<keyword evidence="4 7" id="KW-0863">Zinc-finger</keyword>
<evidence type="ECO:0000256" key="5">
    <source>
        <dbReference type="ARBA" id="ARBA00022833"/>
    </source>
</evidence>
<dbReference type="InterPro" id="IPR002999">
    <property type="entry name" value="Tudor"/>
</dbReference>
<dbReference type="FunCoup" id="A0A1S3J5Y0">
    <property type="interactions" value="1824"/>
</dbReference>
<accession>A0A1S3J5Y0</accession>
<feature type="compositionally biased region" description="Basic and acidic residues" evidence="9">
    <location>
        <begin position="914"/>
        <end position="929"/>
    </location>
</feature>
<evidence type="ECO:0000256" key="4">
    <source>
        <dbReference type="ARBA" id="ARBA00022771"/>
    </source>
</evidence>
<feature type="region of interest" description="Disordered" evidence="9">
    <location>
        <begin position="1095"/>
        <end position="1146"/>
    </location>
</feature>
<feature type="compositionally biased region" description="Basic and acidic residues" evidence="9">
    <location>
        <begin position="1022"/>
        <end position="1032"/>
    </location>
</feature>
<feature type="compositionally biased region" description="Polar residues" evidence="9">
    <location>
        <begin position="1035"/>
        <end position="1052"/>
    </location>
</feature>
<dbReference type="InterPro" id="IPR004092">
    <property type="entry name" value="Mbt"/>
</dbReference>
<dbReference type="GO" id="GO:0005634">
    <property type="term" value="C:nucleus"/>
    <property type="evidence" value="ECO:0007669"/>
    <property type="project" value="UniProtKB-SubCell"/>
</dbReference>
<dbReference type="InterPro" id="IPR043449">
    <property type="entry name" value="PHF20-like"/>
</dbReference>
<dbReference type="STRING" id="7574.A0A1S3J5Y0"/>
<gene>
    <name evidence="12" type="primary">LOC106170478</name>
</gene>
<keyword evidence="6" id="KW-0539">Nucleus</keyword>
<evidence type="ECO:0000256" key="2">
    <source>
        <dbReference type="ARBA" id="ARBA00022723"/>
    </source>
</evidence>
<dbReference type="InterPro" id="IPR013087">
    <property type="entry name" value="Znf_C2H2_type"/>
</dbReference>
<dbReference type="GO" id="GO:0008270">
    <property type="term" value="F:zinc ion binding"/>
    <property type="evidence" value="ECO:0007669"/>
    <property type="project" value="UniProtKB-KW"/>
</dbReference>
<feature type="region of interest" description="Disordered" evidence="9">
    <location>
        <begin position="240"/>
        <end position="355"/>
    </location>
</feature>
<dbReference type="OrthoDB" id="161570at2759"/>
<feature type="domain" description="C2H2-type" evidence="10">
    <location>
        <begin position="528"/>
        <end position="558"/>
    </location>
</feature>
<evidence type="ECO:0000256" key="8">
    <source>
        <dbReference type="SAM" id="Coils"/>
    </source>
</evidence>
<feature type="compositionally biased region" description="Basic and acidic residues" evidence="9">
    <location>
        <begin position="818"/>
        <end position="830"/>
    </location>
</feature>
<dbReference type="Pfam" id="PF20826">
    <property type="entry name" value="PHD_5"/>
    <property type="match status" value="1"/>
</dbReference>
<dbReference type="KEGG" id="lak:106170478"/>
<dbReference type="GO" id="GO:0006357">
    <property type="term" value="P:regulation of transcription by RNA polymerase II"/>
    <property type="evidence" value="ECO:0007669"/>
    <property type="project" value="TreeGrafter"/>
</dbReference>
<feature type="compositionally biased region" description="Polar residues" evidence="9">
    <location>
        <begin position="413"/>
        <end position="436"/>
    </location>
</feature>
<dbReference type="PANTHER" id="PTHR15856">
    <property type="entry name" value="PHD FINGER PROTEIN 20-RELATED"/>
    <property type="match status" value="1"/>
</dbReference>
<dbReference type="InterPro" id="IPR011011">
    <property type="entry name" value="Znf_FYVE_PHD"/>
</dbReference>